<dbReference type="InterPro" id="IPR054491">
    <property type="entry name" value="MGH1-like_GH"/>
</dbReference>
<keyword evidence="4" id="KW-0413">Isomerase</keyword>
<dbReference type="GO" id="GO:0016853">
    <property type="term" value="F:isomerase activity"/>
    <property type="evidence" value="ECO:0007669"/>
    <property type="project" value="UniProtKB-KW"/>
</dbReference>
<dbReference type="Pfam" id="PF21152">
    <property type="entry name" value="YgjK_N"/>
    <property type="match status" value="1"/>
</dbReference>
<dbReference type="InterPro" id="IPR001661">
    <property type="entry name" value="Glyco_hydro_37"/>
</dbReference>
<dbReference type="NCBIfam" id="NF007525">
    <property type="entry name" value="PRK10137.1"/>
    <property type="match status" value="1"/>
</dbReference>
<dbReference type="Gene3D" id="3.30.1390.40">
    <property type="entry name" value="Ribosomal protein L30p/L7e"/>
    <property type="match status" value="1"/>
</dbReference>
<evidence type="ECO:0000259" key="3">
    <source>
        <dbReference type="Pfam" id="PF22422"/>
    </source>
</evidence>
<feature type="chain" id="PRO_5046226369" evidence="1">
    <location>
        <begin position="22"/>
        <end position="759"/>
    </location>
</feature>
<feature type="signal peptide" evidence="1">
    <location>
        <begin position="1"/>
        <end position="21"/>
    </location>
</feature>
<evidence type="ECO:0000259" key="2">
    <source>
        <dbReference type="Pfam" id="PF21152"/>
    </source>
</evidence>
<accession>A0ABR9E9K6</accession>
<dbReference type="RefSeq" id="WP_192507076.1">
    <property type="nucleotide sequence ID" value="NZ_AQGV01000012.1"/>
</dbReference>
<keyword evidence="1" id="KW-0732">Signal</keyword>
<keyword evidence="5" id="KW-1185">Reference proteome</keyword>
<evidence type="ECO:0000313" key="5">
    <source>
        <dbReference type="Proteomes" id="UP000615755"/>
    </source>
</evidence>
<dbReference type="InterPro" id="IPR012341">
    <property type="entry name" value="6hp_glycosidase-like_sf"/>
</dbReference>
<dbReference type="Gene3D" id="2.70.98.50">
    <property type="entry name" value="putative glycoside hydrolase family protein from bacillus halodurans"/>
    <property type="match status" value="1"/>
</dbReference>
<dbReference type="PANTHER" id="PTHR23403">
    <property type="entry name" value="TREHALASE"/>
    <property type="match status" value="1"/>
</dbReference>
<dbReference type="Gene3D" id="1.10.287.100">
    <property type="match status" value="1"/>
</dbReference>
<feature type="domain" description="Mannosylglycerate hydrolase MGH1-like glycoside hydrolase" evidence="3">
    <location>
        <begin position="329"/>
        <end position="748"/>
    </location>
</feature>
<organism evidence="4 5">
    <name type="scientific">Pseudoalteromonas aurantia 208</name>
    <dbReference type="NCBI Taxonomy" id="1314867"/>
    <lineage>
        <taxon>Bacteria</taxon>
        <taxon>Pseudomonadati</taxon>
        <taxon>Pseudomonadota</taxon>
        <taxon>Gammaproteobacteria</taxon>
        <taxon>Alteromonadales</taxon>
        <taxon>Pseudoalteromonadaceae</taxon>
        <taxon>Pseudoalteromonas</taxon>
    </lineage>
</organism>
<gene>
    <name evidence="4" type="primary">ygjK</name>
    <name evidence="4" type="ORF">PAUR_a1091</name>
</gene>
<protein>
    <submittedName>
        <fullName evidence="4">Isomerase</fullName>
    </submittedName>
</protein>
<name>A0ABR9E9K6_9GAMM</name>
<dbReference type="Proteomes" id="UP000615755">
    <property type="component" value="Unassembled WGS sequence"/>
</dbReference>
<comment type="caution">
    <text evidence="4">The sequence shown here is derived from an EMBL/GenBank/DDBJ whole genome shotgun (WGS) entry which is preliminary data.</text>
</comment>
<dbReference type="InterPro" id="IPR008928">
    <property type="entry name" value="6-hairpin_glycosidase_sf"/>
</dbReference>
<evidence type="ECO:0000256" key="1">
    <source>
        <dbReference type="SAM" id="SignalP"/>
    </source>
</evidence>
<dbReference type="EMBL" id="AQGV01000012">
    <property type="protein sequence ID" value="MBE0367679.1"/>
    <property type="molecule type" value="Genomic_DNA"/>
</dbReference>
<feature type="domain" description="Glucosidase YgjK N-terminal" evidence="2">
    <location>
        <begin position="27"/>
        <end position="275"/>
    </location>
</feature>
<reference evidence="4 5" key="1">
    <citation type="submission" date="2015-03" db="EMBL/GenBank/DDBJ databases">
        <title>Genome sequence of Pseudoalteromonas aurantia.</title>
        <authorList>
            <person name="Xie B.-B."/>
            <person name="Rong J.-C."/>
            <person name="Qin Q.-L."/>
            <person name="Zhang Y.-Z."/>
        </authorList>
    </citation>
    <scope>NUCLEOTIDE SEQUENCE [LARGE SCALE GENOMIC DNA]</scope>
    <source>
        <strain evidence="4 5">208</strain>
    </source>
</reference>
<evidence type="ECO:0000313" key="4">
    <source>
        <dbReference type="EMBL" id="MBE0367679.1"/>
    </source>
</evidence>
<dbReference type="InterPro" id="IPR048450">
    <property type="entry name" value="YgjK_N"/>
</dbReference>
<dbReference type="Pfam" id="PF22422">
    <property type="entry name" value="MGH1-like_GH"/>
    <property type="match status" value="1"/>
</dbReference>
<dbReference type="PANTHER" id="PTHR23403:SF1">
    <property type="entry name" value="TREHALASE"/>
    <property type="match status" value="1"/>
</dbReference>
<dbReference type="Gene3D" id="1.50.10.10">
    <property type="match status" value="1"/>
</dbReference>
<sequence>MRVILCLFFYLLAVYPKNAIAFENVINRQGEPNYMHPTDDYGHSPYNPLFDAGAWHGHLLPINDNELGGFTGHALITEEYLHYIAKRFDKLSIFKNGVRVPLQGKVSTHPGVLVQTLSNKSENVEVTLTLRFVGPRTSMVKTEIKTLTPLTLHFEGQLLAAYDQENTISARFPTYQPKFESDDNTITIRFGKVRAKWDLLTSGTSAYVTQKTIATTTRISPVGFNSTANIASDTTFYTTYSHVLNTDEEQQIQQFNQQLFADPESYLIKSKLRWQSYLKVADNFPVDKQRLMTKSIETLIGNWRSAAGALSFDTVTPSVTARWFSGNLTWPWDSWKQAYAMSQFAPDIAKSNINAVFEYQITENDPIRSNDVGFIPDLIAYNKSAERGGDGGNWNERNTKPSLASWAVYKTYQHTKDKQWLTSLYPKLKAYRSWWLNNRDHNKNGIPEYGATLDAAHTHKVHGFKFKFNERTFYGLDLYNSLLKANIRLTSPAQTAASWESGRDHAANFGYINSVQLNKYIKQGGSISDWQVKFAENYNTQGLLTGYSLLQESVDQASYMVSDARYLAKIARILNQPNEAVTFEKSAAIISRYVNRCMFDTQSGFYYDISIEAKPLANGCAGYALTKRGKGPEGWSPLFNQIATDDMAKQVRAVMLNPQEFNTYIPLGTAALTNPAFGPNIYWRGRVWLDQLYFGVKGLTHYGYKEDARALINRFIEHADGLQQDGPIRENYHPLNGKQQGAPNFSWSAAHLYMLLSEF</sequence>
<dbReference type="SUPFAM" id="SSF48208">
    <property type="entry name" value="Six-hairpin glycosidases"/>
    <property type="match status" value="1"/>
</dbReference>
<proteinExistence type="predicted"/>